<dbReference type="Proteomes" id="UP000051952">
    <property type="component" value="Unassembled WGS sequence"/>
</dbReference>
<organism evidence="5 6">
    <name type="scientific">Bodo saltans</name>
    <name type="common">Flagellated protozoan</name>
    <dbReference type="NCBI Taxonomy" id="75058"/>
    <lineage>
        <taxon>Eukaryota</taxon>
        <taxon>Discoba</taxon>
        <taxon>Euglenozoa</taxon>
        <taxon>Kinetoplastea</taxon>
        <taxon>Metakinetoplastina</taxon>
        <taxon>Eubodonida</taxon>
        <taxon>Bodonidae</taxon>
        <taxon>Bodo</taxon>
    </lineage>
</organism>
<keyword evidence="6" id="KW-1185">Reference proteome</keyword>
<dbReference type="CDD" id="cd00603">
    <property type="entry name" value="IPT_PCSR"/>
    <property type="match status" value="1"/>
</dbReference>
<dbReference type="InterPro" id="IPR013783">
    <property type="entry name" value="Ig-like_fold"/>
</dbReference>
<feature type="transmembrane region" description="Helical" evidence="3">
    <location>
        <begin position="534"/>
        <end position="554"/>
    </location>
</feature>
<evidence type="ECO:0000313" key="6">
    <source>
        <dbReference type="Proteomes" id="UP000051952"/>
    </source>
</evidence>
<evidence type="ECO:0000256" key="3">
    <source>
        <dbReference type="SAM" id="Phobius"/>
    </source>
</evidence>
<feature type="transmembrane region" description="Helical" evidence="3">
    <location>
        <begin position="1038"/>
        <end position="1059"/>
    </location>
</feature>
<feature type="region of interest" description="Disordered" evidence="2">
    <location>
        <begin position="1771"/>
        <end position="1804"/>
    </location>
</feature>
<dbReference type="InterPro" id="IPR002909">
    <property type="entry name" value="IPT_dom"/>
</dbReference>
<feature type="transmembrane region" description="Helical" evidence="3">
    <location>
        <begin position="641"/>
        <end position="665"/>
    </location>
</feature>
<gene>
    <name evidence="5" type="ORF">BSAL_34620</name>
</gene>
<dbReference type="PANTHER" id="PTHR11319">
    <property type="entry name" value="G PROTEIN-COUPLED RECEPTOR-RELATED"/>
    <property type="match status" value="1"/>
</dbReference>
<feature type="compositionally biased region" description="Polar residues" evidence="2">
    <location>
        <begin position="1483"/>
        <end position="1501"/>
    </location>
</feature>
<keyword evidence="1" id="KW-0175">Coiled coil</keyword>
<dbReference type="VEuPathDB" id="TriTrypDB:BSAL_34620"/>
<feature type="region of interest" description="Disordered" evidence="2">
    <location>
        <begin position="1654"/>
        <end position="1714"/>
    </location>
</feature>
<feature type="transmembrane region" description="Helical" evidence="3">
    <location>
        <begin position="1309"/>
        <end position="1331"/>
    </location>
</feature>
<feature type="compositionally biased region" description="Basic and acidic residues" evidence="2">
    <location>
        <begin position="1663"/>
        <end position="1681"/>
    </location>
</feature>
<feature type="transmembrane region" description="Helical" evidence="3">
    <location>
        <begin position="1351"/>
        <end position="1368"/>
    </location>
</feature>
<feature type="coiled-coil region" evidence="1">
    <location>
        <begin position="700"/>
        <end position="727"/>
    </location>
</feature>
<evidence type="ECO:0000256" key="2">
    <source>
        <dbReference type="SAM" id="MobiDB-lite"/>
    </source>
</evidence>
<feature type="compositionally biased region" description="Polar residues" evidence="2">
    <location>
        <begin position="1853"/>
        <end position="1868"/>
    </location>
</feature>
<evidence type="ECO:0000259" key="4">
    <source>
        <dbReference type="Pfam" id="PF01833"/>
    </source>
</evidence>
<sequence>MEDDYSTALLSLNLFGISAVVPNIVDLVGGALITVYGEGFDMSSANDTWCILSGVPIAATLVDTGTITCIAPRATNSLSACVSDTIDVRFGSRQTSQTTIGILRPVSAGIITAITDYGTEAYGSYDAPSNVTLSGFGFVNSQWAKCRLVNNSGHVVFIGDAFYINSTAAICQQPAGLPPTDTWSGLEYSHDGTYFGTSVAPFIIVGPTVNVVAVPTGSVIVSSGAAKMFDFSVYTTDVFYNRRLVLETRVDTVRCSSNVPELAIIGAAESVPFTPTSVRQVAIAEGISTFDSVYLQLPLTGFYTMYCFSFGDIKITTNFSFTVVPGVPAVIGMTPSSSWIVGVLSETTLLPKPTAWVQDVAGNHITNLSQIPRSMTLSTRRANAVGRSEVAFNTSVYVSLPDEAAFYTFDGVVVRSQFGVSTNLVLAVGYGVPTLVVPLQLEICREGVQYSEDNSFNCVACPDAAYCDGTSLLETRPGYWRGTYTSLEFFDCAPREACPSPSYCGVGYTGIKCATCEQDYGQTSDGCTSCWPKWASWLANIAGFGYLCVLVFFASIGDMHITSYEDFSERFRLGQLNEERVNELVKKLLISQWQMLTAVPYGQLGLPTWLTIFYSAGDSSTTGDPQQVFVTCTLAPRPADLLYISIILVPGIIAVFAFVSAIVAYRRSATHVREEEEMAYRIDVASGKHKHDERMEEVFVEMEKRRRERKIKRLERAKNKAAKLHDDDPKYYSDFDNIEDSTMSGINMSSTFASPLESTPGVAEGGQQTTFVNRQAIALRRPNRNLPPRRNVQYAMVDQHEITVASSDASFTIFSPPAPLDATILEQNSNSPTVVPAQKSSDFHPVLPNGDDGGDGEDGTQAPPPKGLKAGFERFVDNMINDADKENEPMDEDEIRRSGYHKGLLLWDGDNHHRHVRSIQVLSDSMRFNSTQERKLERYRAELFSSDFPEALQLLEKFDLAKQGNSSRRRIETWKKWFNIFLVCVTFILTQCSQTLVKYSLAQLQGCDRVDLGSGSVMLSKADPQIDCSSWEYFKLKYLAIAVLVFSTVFIPLLSFGFIKLVQKTTCNVKLVSLTLAEMNVVISRVQLEMDALNPTMFGLSLLDFDALARIEEQLRTAIVRQFEHFTDLVIRIPSIESRSICHFILIGGRCVLDKALKAKQADYIEGSEDLSRAAVEREWRNSLQGACREFFSVDPILFGTVSADDLLRASEMPPQEELPLEESPHLSPLSHDPFMRARVLDIVQEEEQRRKQLEDLWCKFDNIAVGGVMEARSLRAARSIFFFASGHFRTEVWWWESISMIKKSVLEVISAFIGDLSLSILLSVFVMLSYGVFNLWLKPYDDANLNAAENLTLTAVALSFGLMQLLFYPSVQESEPLKIFIFVMLIAINLLTMAALVYMMFTTSDSSVGRLKTIFKYIKRTYASIVHRRYVVKVGRARIKLEKYLRKYHRGGVLEDFYEEAWHVSREAAKTIAAGERRLSLANTPSSTTVPGASTAVNSPQQQQQQQSVAAKRKKTLKSFDEIAVGLSKHLGKAQRQNNVLNQLGDNTEKVPSMAWLSAELLAEDFKHAKRLVKMSYRIMLLAPDGDGVAASLSKTFSKLTDRAKNCLLCHHTDVLPFAKKPDAGLCGAGNPPPAQALQVAIPHNDVVAPEQHVGESQAKNDPVDERNAERTDRHRHDDAAQAAAGSPFTVLPISSGKQSSAAPSSVDSEVSVDREENYAEFLEVWLEHTMQAEVDYMRAFVCLCRSTRVLRGQLNIDELTTLNEVPTLQNFSSKSPAAPTLLSTASPNAIPSGGNSPSNRGNALTVQETILAVPEAGPHVRPSQSPVPVFRPSSSHNNHHQNKSPRDLTRASVTTEDLDELTQNPQTKKRVSIAAAPVGRSRRESRYITDFFPELSAEEQKKKSGATK</sequence>
<dbReference type="PANTHER" id="PTHR11319:SF35">
    <property type="entry name" value="OUTER MEMBRANE PROTEIN PMPC-RELATED"/>
    <property type="match status" value="1"/>
</dbReference>
<dbReference type="OrthoDB" id="293546at2759"/>
<dbReference type="Gene3D" id="2.60.40.10">
    <property type="entry name" value="Immunoglobulins"/>
    <property type="match status" value="1"/>
</dbReference>
<protein>
    <submittedName>
        <fullName evidence="5">Transmembrane protein, putative</fullName>
    </submittedName>
</protein>
<keyword evidence="3" id="KW-0472">Membrane</keyword>
<keyword evidence="3" id="KW-1133">Transmembrane helix</keyword>
<feature type="transmembrane region" description="Helical" evidence="3">
    <location>
        <begin position="1380"/>
        <end position="1402"/>
    </location>
</feature>
<feature type="region of interest" description="Disordered" evidence="2">
    <location>
        <begin position="831"/>
        <end position="870"/>
    </location>
</feature>
<proteinExistence type="predicted"/>
<evidence type="ECO:0000313" key="5">
    <source>
        <dbReference type="EMBL" id="CUG91884.1"/>
    </source>
</evidence>
<name>A0A0S4JTK2_BODSA</name>
<dbReference type="InterPro" id="IPR014756">
    <property type="entry name" value="Ig_E-set"/>
</dbReference>
<reference evidence="6" key="1">
    <citation type="submission" date="2015-09" db="EMBL/GenBank/DDBJ databases">
        <authorList>
            <consortium name="Pathogen Informatics"/>
        </authorList>
    </citation>
    <scope>NUCLEOTIDE SEQUENCE [LARGE SCALE GENOMIC DNA]</scope>
    <source>
        <strain evidence="6">Lake Konstanz</strain>
    </source>
</reference>
<feature type="transmembrane region" description="Helical" evidence="3">
    <location>
        <begin position="977"/>
        <end position="996"/>
    </location>
</feature>
<evidence type="ECO:0000256" key="1">
    <source>
        <dbReference type="SAM" id="Coils"/>
    </source>
</evidence>
<dbReference type="SUPFAM" id="SSF81296">
    <property type="entry name" value="E set domains"/>
    <property type="match status" value="1"/>
</dbReference>
<accession>A0A0S4JTK2</accession>
<keyword evidence="3 5" id="KW-0812">Transmembrane</keyword>
<feature type="compositionally biased region" description="Low complexity" evidence="2">
    <location>
        <begin position="1696"/>
        <end position="1711"/>
    </location>
</feature>
<dbReference type="Pfam" id="PF01833">
    <property type="entry name" value="TIG"/>
    <property type="match status" value="1"/>
</dbReference>
<dbReference type="EMBL" id="CYKH01001977">
    <property type="protein sequence ID" value="CUG91884.1"/>
    <property type="molecule type" value="Genomic_DNA"/>
</dbReference>
<feature type="domain" description="IPT/TIG" evidence="4">
    <location>
        <begin position="17"/>
        <end position="79"/>
    </location>
</feature>
<feature type="region of interest" description="Disordered" evidence="2">
    <location>
        <begin position="1483"/>
        <end position="1506"/>
    </location>
</feature>
<feature type="region of interest" description="Disordered" evidence="2">
    <location>
        <begin position="1818"/>
        <end position="1889"/>
    </location>
</feature>